<reference evidence="19 20" key="1">
    <citation type="submission" date="2024-02" db="EMBL/GenBank/DDBJ databases">
        <title>Chromosome-level genome assembly of the Eurasian Minnow (Phoxinus phoxinus).</title>
        <authorList>
            <person name="Oriowo T.O."/>
            <person name="Martin S."/>
            <person name="Stange M."/>
            <person name="Chrysostomakis Y."/>
            <person name="Brown T."/>
            <person name="Winkler S."/>
            <person name="Kukowka S."/>
            <person name="Myers E.W."/>
            <person name="Bohne A."/>
        </authorList>
    </citation>
    <scope>NUCLEOTIDE SEQUENCE [LARGE SCALE GENOMIC DNA]</scope>
    <source>
        <strain evidence="19">ZFMK-TIS-60720</strain>
        <tissue evidence="19">Whole Organism</tissue>
    </source>
</reference>
<dbReference type="GO" id="GO:0005525">
    <property type="term" value="F:GTP binding"/>
    <property type="evidence" value="ECO:0007669"/>
    <property type="project" value="UniProtKB-KW"/>
</dbReference>
<evidence type="ECO:0000256" key="16">
    <source>
        <dbReference type="SAM" id="MobiDB-lite"/>
    </source>
</evidence>
<keyword evidence="8" id="KW-0547">Nucleotide-binding</keyword>
<dbReference type="AlphaFoldDB" id="A0AAN9CJN5"/>
<evidence type="ECO:0000256" key="14">
    <source>
        <dbReference type="ARBA" id="ARBA00073539"/>
    </source>
</evidence>
<feature type="transmembrane region" description="Helical" evidence="17">
    <location>
        <begin position="313"/>
        <end position="333"/>
    </location>
</feature>
<evidence type="ECO:0000256" key="13">
    <source>
        <dbReference type="ARBA" id="ARBA00056809"/>
    </source>
</evidence>
<keyword evidence="17" id="KW-0472">Membrane</keyword>
<comment type="caution">
    <text evidence="19">The sequence shown here is derived from an EMBL/GenBank/DDBJ whole genome shotgun (WGS) entry which is preliminary data.</text>
</comment>
<dbReference type="InterPro" id="IPR027417">
    <property type="entry name" value="P-loop_NTPase"/>
</dbReference>
<keyword evidence="11" id="KW-0496">Mitochondrion</keyword>
<dbReference type="PANTHER" id="PTHR10903">
    <property type="entry name" value="GTPASE, IMAP FAMILY MEMBER-RELATED"/>
    <property type="match status" value="1"/>
</dbReference>
<keyword evidence="17" id="KW-0812">Transmembrane</keyword>
<evidence type="ECO:0000256" key="4">
    <source>
        <dbReference type="ARBA" id="ARBA00004555"/>
    </source>
</evidence>
<dbReference type="Proteomes" id="UP001364617">
    <property type="component" value="Unassembled WGS sequence"/>
</dbReference>
<dbReference type="EMBL" id="JAYKXH010000018">
    <property type="protein sequence ID" value="KAK7136618.1"/>
    <property type="molecule type" value="Genomic_DNA"/>
</dbReference>
<evidence type="ECO:0000259" key="18">
    <source>
        <dbReference type="PROSITE" id="PS51720"/>
    </source>
</evidence>
<keyword evidence="9" id="KW-0256">Endoplasmic reticulum</keyword>
<evidence type="ECO:0000256" key="15">
    <source>
        <dbReference type="ARBA" id="ARBA00077278"/>
    </source>
</evidence>
<dbReference type="PANTHER" id="PTHR10903:SF188">
    <property type="entry name" value="GTPASE IMAP FAMILY MEMBER 2-LIKE-RELATED"/>
    <property type="match status" value="1"/>
</dbReference>
<keyword evidence="12" id="KW-0342">GTP-binding</keyword>
<feature type="transmembrane region" description="Helical" evidence="17">
    <location>
        <begin position="354"/>
        <end position="376"/>
    </location>
</feature>
<evidence type="ECO:0000256" key="7">
    <source>
        <dbReference type="ARBA" id="ARBA00022737"/>
    </source>
</evidence>
<dbReference type="Gene3D" id="3.40.50.300">
    <property type="entry name" value="P-loop containing nucleotide triphosphate hydrolases"/>
    <property type="match status" value="1"/>
</dbReference>
<dbReference type="FunFam" id="3.40.50.300:FF:000536">
    <property type="entry name" value="GTPase IMAP family member 8"/>
    <property type="match status" value="1"/>
</dbReference>
<gene>
    <name evidence="19" type="ORF">R3I93_016839</name>
</gene>
<dbReference type="Pfam" id="PF04548">
    <property type="entry name" value="AIG1"/>
    <property type="match status" value="1"/>
</dbReference>
<evidence type="ECO:0000256" key="1">
    <source>
        <dbReference type="ARBA" id="ARBA00004173"/>
    </source>
</evidence>
<dbReference type="GO" id="GO:0005783">
    <property type="term" value="C:endoplasmic reticulum"/>
    <property type="evidence" value="ECO:0007669"/>
    <property type="project" value="UniProtKB-SubCell"/>
</dbReference>
<evidence type="ECO:0000313" key="20">
    <source>
        <dbReference type="Proteomes" id="UP001364617"/>
    </source>
</evidence>
<feature type="transmembrane region" description="Helical" evidence="17">
    <location>
        <begin position="382"/>
        <end position="398"/>
    </location>
</feature>
<dbReference type="InterPro" id="IPR006703">
    <property type="entry name" value="G_AIG1"/>
</dbReference>
<comment type="similarity">
    <text evidence="5">Belongs to the TRAFAC class TrmE-Era-EngA-EngB-Septin-like GTPase superfamily. AIG1/Toc34/Toc159-like paraseptin GTPase family. IAN subfamily.</text>
</comment>
<evidence type="ECO:0000256" key="2">
    <source>
        <dbReference type="ARBA" id="ARBA00004240"/>
    </source>
</evidence>
<accession>A0AAN9CJN5</accession>
<evidence type="ECO:0000256" key="11">
    <source>
        <dbReference type="ARBA" id="ARBA00023128"/>
    </source>
</evidence>
<dbReference type="GO" id="GO:0005739">
    <property type="term" value="C:mitochondrion"/>
    <property type="evidence" value="ECO:0007669"/>
    <property type="project" value="UniProtKB-SubCell"/>
</dbReference>
<evidence type="ECO:0000256" key="10">
    <source>
        <dbReference type="ARBA" id="ARBA00023034"/>
    </source>
</evidence>
<feature type="transmembrane region" description="Helical" evidence="17">
    <location>
        <begin position="283"/>
        <end position="301"/>
    </location>
</feature>
<dbReference type="GO" id="GO:0005794">
    <property type="term" value="C:Golgi apparatus"/>
    <property type="evidence" value="ECO:0007669"/>
    <property type="project" value="UniProtKB-SubCell"/>
</dbReference>
<keyword evidence="20" id="KW-1185">Reference proteome</keyword>
<evidence type="ECO:0000256" key="9">
    <source>
        <dbReference type="ARBA" id="ARBA00022824"/>
    </source>
</evidence>
<evidence type="ECO:0000256" key="12">
    <source>
        <dbReference type="ARBA" id="ARBA00023134"/>
    </source>
</evidence>
<evidence type="ECO:0000313" key="19">
    <source>
        <dbReference type="EMBL" id="KAK7136618.1"/>
    </source>
</evidence>
<dbReference type="InterPro" id="IPR045058">
    <property type="entry name" value="GIMA/IAN/Toc"/>
</dbReference>
<evidence type="ECO:0000256" key="6">
    <source>
        <dbReference type="ARBA" id="ARBA00022490"/>
    </source>
</evidence>
<sequence>MAYQRFQSPVLMRDEDEDCRLLLIGKTGSGKSATGNVIFNGRVFESQNSSSSVTRVCQTHTGEVNNRRVTVIDTPDFRFSTHTDFDPDSELKRALGLGSAGAHVFLLVLPLSTFTEHEKGFIDWFEQQFGEEALRFTLVLFTHADQRHMRSVGEMIRANSQLSDFISRCGQRYHEFNIKDPANRRQVTELMEKIDTLVTKNRNSRYTPDMMQEAERRRQEAERRAKEEKREEEEKRERERQRTLDKVRQETEMRVRIEYEQEKQDKAGKRENDLFFKQIKLKYVCVFLVFAVVTGGVSVWKEDSSRGWMFTKGFFTGGSASTAGVLIGNLWRLMLKSQVIRSFSHERPSAVRQLLLKTGGVVCGLSAGAVIGHIIAGNELPVTALAGLAGAAGAFAAIQ</sequence>
<dbReference type="PROSITE" id="PS51720">
    <property type="entry name" value="G_AIG1"/>
    <property type="match status" value="1"/>
</dbReference>
<keyword evidence="10" id="KW-0333">Golgi apparatus</keyword>
<proteinExistence type="inferred from homology"/>
<evidence type="ECO:0000256" key="17">
    <source>
        <dbReference type="SAM" id="Phobius"/>
    </source>
</evidence>
<comment type="function">
    <text evidence="13">Exerts an anti-apoptotic effect in the immune system and is involved in responses to infections.</text>
</comment>
<comment type="subcellular location">
    <subcellularLocation>
        <location evidence="3">Cytoplasm</location>
        <location evidence="3">Cytosol</location>
    </subcellularLocation>
    <subcellularLocation>
        <location evidence="2">Endoplasmic reticulum</location>
    </subcellularLocation>
    <subcellularLocation>
        <location evidence="4">Golgi apparatus</location>
    </subcellularLocation>
    <subcellularLocation>
        <location evidence="1">Mitochondrion</location>
    </subcellularLocation>
</comment>
<evidence type="ECO:0000256" key="3">
    <source>
        <dbReference type="ARBA" id="ARBA00004514"/>
    </source>
</evidence>
<feature type="compositionally biased region" description="Basic and acidic residues" evidence="16">
    <location>
        <begin position="213"/>
        <end position="244"/>
    </location>
</feature>
<keyword evidence="7" id="KW-0677">Repeat</keyword>
<dbReference type="SUPFAM" id="SSF52540">
    <property type="entry name" value="P-loop containing nucleoside triphosphate hydrolases"/>
    <property type="match status" value="1"/>
</dbReference>
<protein>
    <recommendedName>
        <fullName evidence="14">GTPase IMAP family member 8</fullName>
    </recommendedName>
    <alternativeName>
        <fullName evidence="15">Immune-associated nucleotide-binding protein 9</fullName>
    </alternativeName>
</protein>
<keyword evidence="17" id="KW-1133">Transmembrane helix</keyword>
<evidence type="ECO:0000256" key="5">
    <source>
        <dbReference type="ARBA" id="ARBA00008535"/>
    </source>
</evidence>
<evidence type="ECO:0000256" key="8">
    <source>
        <dbReference type="ARBA" id="ARBA00022741"/>
    </source>
</evidence>
<name>A0AAN9CJN5_9TELE</name>
<organism evidence="19 20">
    <name type="scientific">Phoxinus phoxinus</name>
    <name type="common">Eurasian minnow</name>
    <dbReference type="NCBI Taxonomy" id="58324"/>
    <lineage>
        <taxon>Eukaryota</taxon>
        <taxon>Metazoa</taxon>
        <taxon>Chordata</taxon>
        <taxon>Craniata</taxon>
        <taxon>Vertebrata</taxon>
        <taxon>Euteleostomi</taxon>
        <taxon>Actinopterygii</taxon>
        <taxon>Neopterygii</taxon>
        <taxon>Teleostei</taxon>
        <taxon>Ostariophysi</taxon>
        <taxon>Cypriniformes</taxon>
        <taxon>Leuciscidae</taxon>
        <taxon>Phoxininae</taxon>
        <taxon>Phoxinus</taxon>
    </lineage>
</organism>
<feature type="domain" description="AIG1-type G" evidence="18">
    <location>
        <begin position="16"/>
        <end position="215"/>
    </location>
</feature>
<keyword evidence="6" id="KW-0963">Cytoplasm</keyword>
<dbReference type="GO" id="GO:0005829">
    <property type="term" value="C:cytosol"/>
    <property type="evidence" value="ECO:0007669"/>
    <property type="project" value="UniProtKB-SubCell"/>
</dbReference>
<feature type="region of interest" description="Disordered" evidence="16">
    <location>
        <begin position="202"/>
        <end position="244"/>
    </location>
</feature>